<evidence type="ECO:0000313" key="2">
    <source>
        <dbReference type="EMBL" id="AJI24029.1"/>
    </source>
</evidence>
<evidence type="ECO:0000313" key="3">
    <source>
        <dbReference type="Proteomes" id="UP000031829"/>
    </source>
</evidence>
<proteinExistence type="inferred from homology"/>
<protein>
    <submittedName>
        <fullName evidence="2">Putative spore germination protein gerPF</fullName>
    </submittedName>
</protein>
<dbReference type="InterPro" id="IPR019618">
    <property type="entry name" value="Spore_germination_GerPA"/>
</dbReference>
<dbReference type="PANTHER" id="PTHR37808:SF1">
    <property type="entry name" value="SPORE GERMINATION PROTEIN-LIKE PROTEIN YDZR"/>
    <property type="match status" value="1"/>
</dbReference>
<dbReference type="RefSeq" id="WP_025749935.1">
    <property type="nucleotide sequence ID" value="NZ_BCVB01000007.1"/>
</dbReference>
<accession>A0A0B6AVX6</accession>
<reference evidence="2 3" key="1">
    <citation type="journal article" date="2015" name="Genome Announc.">
        <title>Complete genome sequences for 35 biothreat assay-relevant bacillus species.</title>
        <authorList>
            <person name="Johnson S.L."/>
            <person name="Daligault H.E."/>
            <person name="Davenport K.W."/>
            <person name="Jaissle J."/>
            <person name="Frey K.G."/>
            <person name="Ladner J.T."/>
            <person name="Broomall S.M."/>
            <person name="Bishop-Lilly K.A."/>
            <person name="Bruce D.C."/>
            <person name="Gibbons H.S."/>
            <person name="Coyne S.R."/>
            <person name="Lo C.C."/>
            <person name="Meincke L."/>
            <person name="Munk A.C."/>
            <person name="Koroleva G.I."/>
            <person name="Rosenzweig C.N."/>
            <person name="Palacios G.F."/>
            <person name="Redden C.L."/>
            <person name="Minogue T.D."/>
            <person name="Chain P.S."/>
        </authorList>
    </citation>
    <scope>NUCLEOTIDE SEQUENCE [LARGE SCALE GENOMIC DNA]</scope>
    <source>
        <strain evidence="3">ATCC 14581 / DSM 32 / JCM 2506 / NBRC 15308 / NCIMB 9376 / NCTC 10342 / NRRL B-14308 / VKM B-512</strain>
    </source>
</reference>
<name>A0A0B6AVX6_PRIM2</name>
<comment type="similarity">
    <text evidence="1">Belongs to the GerPA/GerPF family.</text>
</comment>
<dbReference type="HOGENOM" id="CLU_173188_1_1_9"/>
<dbReference type="KEGG" id="bmeg:BG04_2936"/>
<evidence type="ECO:0000256" key="1">
    <source>
        <dbReference type="ARBA" id="ARBA00008103"/>
    </source>
</evidence>
<dbReference type="GeneID" id="93641002"/>
<dbReference type="PANTHER" id="PTHR37808">
    <property type="entry name" value="SPORE GERMINATION PROTEIN-LIKE PROTEIN YDZR-RELATED"/>
    <property type="match status" value="1"/>
</dbReference>
<dbReference type="AlphaFoldDB" id="A0A0B6AVX6"/>
<dbReference type="EMBL" id="CP009920">
    <property type="protein sequence ID" value="AJI24029.1"/>
    <property type="molecule type" value="Genomic_DNA"/>
</dbReference>
<gene>
    <name evidence="2" type="ORF">BG04_2936</name>
</gene>
<dbReference type="Pfam" id="PF10676">
    <property type="entry name" value="gerPA"/>
    <property type="match status" value="1"/>
</dbReference>
<dbReference type="Proteomes" id="UP000031829">
    <property type="component" value="Chromosome"/>
</dbReference>
<sequence>MPAIIGPVSIMSVGGGVVTFGDTFYVSPKSAAKTASGSGSLNTGNFVNTNNGISGTNTLDPDLFDQNIAANA</sequence>
<organism evidence="2 3">
    <name type="scientific">Priestia megaterium (strain ATCC 14581 / DSM 32 / CCUG 1817 / JCM 2506 / NBRC 15308 / NCIMB 9376 / NCTC 10342 / NRRL B-14308 / VKM B-512 / Ford 19)</name>
    <name type="common">Bacillus megaterium</name>
    <dbReference type="NCBI Taxonomy" id="1348623"/>
    <lineage>
        <taxon>Bacteria</taxon>
        <taxon>Bacillati</taxon>
        <taxon>Bacillota</taxon>
        <taxon>Bacilli</taxon>
        <taxon>Bacillales</taxon>
        <taxon>Bacillaceae</taxon>
        <taxon>Priestia</taxon>
    </lineage>
</organism>